<dbReference type="Proteomes" id="UP000051295">
    <property type="component" value="Unassembled WGS sequence"/>
</dbReference>
<name>A0A0T5NTN0_9RHOB</name>
<dbReference type="SUPFAM" id="SSF52540">
    <property type="entry name" value="P-loop containing nucleoside triphosphate hydrolases"/>
    <property type="match status" value="1"/>
</dbReference>
<dbReference type="InterPro" id="IPR027417">
    <property type="entry name" value="P-loop_NTPase"/>
</dbReference>
<evidence type="ECO:0000313" key="2">
    <source>
        <dbReference type="Proteomes" id="UP000051295"/>
    </source>
</evidence>
<evidence type="ECO:0000313" key="1">
    <source>
        <dbReference type="EMBL" id="KRS12260.1"/>
    </source>
</evidence>
<dbReference type="EMBL" id="LAXJ01000010">
    <property type="protein sequence ID" value="KRS12260.1"/>
    <property type="molecule type" value="Genomic_DNA"/>
</dbReference>
<keyword evidence="2" id="KW-1185">Reference proteome</keyword>
<dbReference type="PANTHER" id="PTHR48419:SF1">
    <property type="entry name" value="SULFOTRANSFERASE DOMAIN-CONTAINING PROTEIN"/>
    <property type="match status" value="1"/>
</dbReference>
<proteinExistence type="predicted"/>
<comment type="caution">
    <text evidence="1">The sequence shown here is derived from an EMBL/GenBank/DDBJ whole genome shotgun (WGS) entry which is preliminary data.</text>
</comment>
<protein>
    <recommendedName>
        <fullName evidence="3">Sulfotransferase family protein</fullName>
    </recommendedName>
</protein>
<reference evidence="1 2" key="1">
    <citation type="submission" date="2015-04" db="EMBL/GenBank/DDBJ databases">
        <title>The draft genome sequence of Roseovarius sp.R12b.</title>
        <authorList>
            <person name="Li G."/>
            <person name="Lai Q."/>
            <person name="Shao Z."/>
            <person name="Yan P."/>
        </authorList>
    </citation>
    <scope>NUCLEOTIDE SEQUENCE [LARGE SCALE GENOMIC DNA]</scope>
    <source>
        <strain evidence="1 2">R12B</strain>
    </source>
</reference>
<dbReference type="Gene3D" id="3.40.50.300">
    <property type="entry name" value="P-loop containing nucleotide triphosphate hydrolases"/>
    <property type="match status" value="1"/>
</dbReference>
<sequence length="249" mass="28883">MHKIIALWAHPRSMSTATERIMRERGDLDVLHEPFMYDYYVGQGRDFPGFEPVPGHPTTYDGICDMLREKAEHGPVFFKDMAFYVVPRMLDDPEMLRRITHVFLVRPPMASLLSYHKLDPDFTREEVGIEAQWKLYEVAEDAGLSPVVIEAEAVRADPKGIMRALWARIGLDYTEAAFNWQAPPKEWEHVSAWHEEASTSSGIRTADPEEMLRKEMEFEALVEEAPHLQDYLTHHAPYFRKLSERALRV</sequence>
<dbReference type="RefSeq" id="WP_057793411.1">
    <property type="nucleotide sequence ID" value="NZ_LAXJ01000010.1"/>
</dbReference>
<gene>
    <name evidence="1" type="ORF">XM53_11430</name>
</gene>
<dbReference type="STRING" id="1641875.XM53_11430"/>
<dbReference type="Pfam" id="PF19798">
    <property type="entry name" value="Sulfotransfer_5"/>
    <property type="match status" value="1"/>
</dbReference>
<dbReference type="AlphaFoldDB" id="A0A0T5NTN0"/>
<evidence type="ECO:0008006" key="3">
    <source>
        <dbReference type="Google" id="ProtNLM"/>
    </source>
</evidence>
<dbReference type="OrthoDB" id="272985at2"/>
<dbReference type="InterPro" id="IPR053226">
    <property type="entry name" value="Pyrrolopyrazine_biosynth_F"/>
</dbReference>
<dbReference type="PANTHER" id="PTHR48419">
    <property type="entry name" value="SULFOTRANSFERASE DOMAIN-CONTAINING PROTEIN"/>
    <property type="match status" value="1"/>
</dbReference>
<dbReference type="PATRIC" id="fig|1641875.4.peg.69"/>
<organism evidence="1 2">
    <name type="scientific">Roseovarius atlanticus</name>
    <dbReference type="NCBI Taxonomy" id="1641875"/>
    <lineage>
        <taxon>Bacteria</taxon>
        <taxon>Pseudomonadati</taxon>
        <taxon>Pseudomonadota</taxon>
        <taxon>Alphaproteobacteria</taxon>
        <taxon>Rhodobacterales</taxon>
        <taxon>Roseobacteraceae</taxon>
        <taxon>Roseovarius</taxon>
    </lineage>
</organism>
<accession>A0A0T5NTN0</accession>